<name>A0A1G4WDG1_9MYCO</name>
<dbReference type="InterPro" id="IPR058740">
    <property type="entry name" value="MurL_N"/>
</dbReference>
<dbReference type="Proteomes" id="UP000199707">
    <property type="component" value="Unassembled WGS sequence"/>
</dbReference>
<dbReference type="UniPathway" id="UPA00219"/>
<dbReference type="RefSeq" id="WP_090358063.1">
    <property type="nucleotide sequence ID" value="NZ_FMUB01000005.1"/>
</dbReference>
<comment type="function">
    <text evidence="1">Cell wall formation. Catalyzes epimerization of the terminal L-glutamate in UDP-N-acetyl-alpha-D-muramoyl-L-alanyl-L-glutamate.</text>
</comment>
<dbReference type="AlphaFoldDB" id="A0A1G4WDG1"/>
<protein>
    <recommendedName>
        <fullName evidence="1">UDP-N-acetyl-alpha-D-muramoyl-L-alanyl-L-glutamate epimerase</fullName>
        <ecNumber evidence="1">5.1.1.23</ecNumber>
    </recommendedName>
    <alternativeName>
        <fullName evidence="1">UDP-MurNAc-L-Ala-L-Glu epimerase</fullName>
    </alternativeName>
</protein>
<proteinExistence type="inferred from homology"/>
<dbReference type="EC" id="5.1.1.23" evidence="1"/>
<dbReference type="InterPro" id="IPR058741">
    <property type="entry name" value="MurL_C"/>
</dbReference>
<dbReference type="GO" id="GO:0005737">
    <property type="term" value="C:cytoplasm"/>
    <property type="evidence" value="ECO:0007669"/>
    <property type="project" value="UniProtKB-UniRule"/>
</dbReference>
<evidence type="ECO:0000259" key="3">
    <source>
        <dbReference type="Pfam" id="PF26299"/>
    </source>
</evidence>
<keyword evidence="1" id="KW-0961">Cell wall biogenesis/degradation</keyword>
<dbReference type="InterPro" id="IPR043689">
    <property type="entry name" value="MurL"/>
</dbReference>
<feature type="domain" description="MurL N-terminal" evidence="3">
    <location>
        <begin position="6"/>
        <end position="289"/>
    </location>
</feature>
<comment type="pathway">
    <text evidence="1">Cell wall biogenesis; peptidoglycan biosynthesis.</text>
</comment>
<evidence type="ECO:0000256" key="1">
    <source>
        <dbReference type="HAMAP-Rule" id="MF_02209"/>
    </source>
</evidence>
<sequence length="448" mass="48828">MVSTFRPESFDALVIEGYDVGAGGVLNLHYTLRGPDPVRFTEVIDFGAGLAGAAPHPKLTGLLALTCSLSYYKAAAPPRIEIAFPTSEFEKHYLRTLVEGGLGEFAYRNELPGALSPEIIGPDISDTEATAATGDVADSWDPAGTPLVPVGGGKDSVVSIEAFRRHGVKPVLFSVNRYDPIDRCIEVSGLDSVYVRRRIDRALIEANANGAHNGHVPVTAINSVIGLIVADANGFGPVVLSNERSSNVGNIEWLGRDINHQWSKSLVYETLLRDTLSHYGLNPDRYFSLLRGLSESEIADRFATCTEYFDVFTSCNRLFALDPARRATSWCGHCPKCQFVFVLLAPRLGRARLEDIFGADLFDDDAQYDGFADILGLGVHKPFECVGEYYEAAESMLAVLDDDTWGGLTLVDRFASRRTELETVAAAEADPAPVEHHVPARYAKLLDD</sequence>
<gene>
    <name evidence="1" type="primary">murL</name>
    <name evidence="4" type="ORF">SAMN02799620_02986</name>
</gene>
<dbReference type="Pfam" id="PF26299">
    <property type="entry name" value="MurL_N"/>
    <property type="match status" value="1"/>
</dbReference>
<evidence type="ECO:0000313" key="5">
    <source>
        <dbReference type="Proteomes" id="UP000199707"/>
    </source>
</evidence>
<dbReference type="GO" id="GO:0051301">
    <property type="term" value="P:cell division"/>
    <property type="evidence" value="ECO:0007669"/>
    <property type="project" value="UniProtKB-KW"/>
</dbReference>
<dbReference type="GO" id="GO:0016855">
    <property type="term" value="F:racemase and epimerase activity, acting on amino acids and derivatives"/>
    <property type="evidence" value="ECO:0007669"/>
    <property type="project" value="UniProtKB-UniRule"/>
</dbReference>
<dbReference type="GO" id="GO:0009252">
    <property type="term" value="P:peptidoglycan biosynthetic process"/>
    <property type="evidence" value="ECO:0007669"/>
    <property type="project" value="UniProtKB-UniRule"/>
</dbReference>
<reference evidence="5" key="1">
    <citation type="submission" date="2016-10" db="EMBL/GenBank/DDBJ databases">
        <authorList>
            <person name="Varghese N."/>
            <person name="Submissions S."/>
        </authorList>
    </citation>
    <scope>NUCLEOTIDE SEQUENCE [LARGE SCALE GENOMIC DNA]</scope>
    <source>
        <strain evidence="5">UNC267MFSha1.1M11</strain>
    </source>
</reference>
<keyword evidence="1" id="KW-0133">Cell shape</keyword>
<dbReference type="EMBL" id="FMUB01000005">
    <property type="protein sequence ID" value="SCX20840.1"/>
    <property type="molecule type" value="Genomic_DNA"/>
</dbReference>
<keyword evidence="1" id="KW-0131">Cell cycle</keyword>
<feature type="domain" description="MurL C-terminal" evidence="2">
    <location>
        <begin position="311"/>
        <end position="426"/>
    </location>
</feature>
<keyword evidence="1" id="KW-0413">Isomerase</keyword>
<comment type="similarity">
    <text evidence="1">Belongs to the MurL family.</text>
</comment>
<accession>A0A1G4WDG1</accession>
<evidence type="ECO:0000259" key="2">
    <source>
        <dbReference type="Pfam" id="PF26298"/>
    </source>
</evidence>
<keyword evidence="1" id="KW-0573">Peptidoglycan synthesis</keyword>
<dbReference type="STRING" id="1502745.SAMN02799620_02986"/>
<comment type="catalytic activity">
    <reaction evidence="1">
        <text>UDP-N-acetyl-alpha-D-muramoyl-L-alanyl-L-glutamate + ATP + H2O = UDP-N-acetyl-alpha-D-muramoyl-L-alanyl-D-glutamate + AMP + diphosphate + H(+)</text>
        <dbReference type="Rhea" id="RHEA:58812"/>
        <dbReference type="ChEBI" id="CHEBI:15377"/>
        <dbReference type="ChEBI" id="CHEBI:15378"/>
        <dbReference type="ChEBI" id="CHEBI:30616"/>
        <dbReference type="ChEBI" id="CHEBI:33019"/>
        <dbReference type="ChEBI" id="CHEBI:83900"/>
        <dbReference type="ChEBI" id="CHEBI:142725"/>
        <dbReference type="ChEBI" id="CHEBI:456215"/>
        <dbReference type="EC" id="5.1.1.23"/>
    </reaction>
</comment>
<dbReference type="GO" id="GO:0071555">
    <property type="term" value="P:cell wall organization"/>
    <property type="evidence" value="ECO:0007669"/>
    <property type="project" value="UniProtKB-KW"/>
</dbReference>
<dbReference type="Pfam" id="PF26298">
    <property type="entry name" value="MurL_epimerase_C"/>
    <property type="match status" value="1"/>
</dbReference>
<dbReference type="HAMAP" id="MF_02209">
    <property type="entry name" value="MurL"/>
    <property type="match status" value="1"/>
</dbReference>
<organism evidence="4 5">
    <name type="scientific">Mycolicibacterium fluoranthenivorans</name>
    <dbReference type="NCBI Taxonomy" id="258505"/>
    <lineage>
        <taxon>Bacteria</taxon>
        <taxon>Bacillati</taxon>
        <taxon>Actinomycetota</taxon>
        <taxon>Actinomycetes</taxon>
        <taxon>Mycobacteriales</taxon>
        <taxon>Mycobacteriaceae</taxon>
        <taxon>Mycolicibacterium</taxon>
    </lineage>
</organism>
<dbReference type="GO" id="GO:0008360">
    <property type="term" value="P:regulation of cell shape"/>
    <property type="evidence" value="ECO:0007669"/>
    <property type="project" value="UniProtKB-KW"/>
</dbReference>
<evidence type="ECO:0000313" key="4">
    <source>
        <dbReference type="EMBL" id="SCX20840.1"/>
    </source>
</evidence>
<keyword evidence="1" id="KW-0132">Cell division</keyword>